<name>A0A1H7I6I5_9NOCA</name>
<evidence type="ECO:0000313" key="1">
    <source>
        <dbReference type="EMBL" id="SEK57080.1"/>
    </source>
</evidence>
<dbReference type="Proteomes" id="UP000198677">
    <property type="component" value="Unassembled WGS sequence"/>
</dbReference>
<proteinExistence type="predicted"/>
<dbReference type="AlphaFoldDB" id="A0A1H7I6I5"/>
<protein>
    <submittedName>
        <fullName evidence="1">Uncharacterized protein</fullName>
    </submittedName>
</protein>
<accession>A0A1H7I6I5</accession>
<dbReference type="OrthoDB" id="2095936at201174"/>
<keyword evidence="2" id="KW-1185">Reference proteome</keyword>
<gene>
    <name evidence="1" type="ORF">SAMN05444583_102314</name>
</gene>
<organism evidence="1 2">
    <name type="scientific">Rhodococcus maanshanensis</name>
    <dbReference type="NCBI Taxonomy" id="183556"/>
    <lineage>
        <taxon>Bacteria</taxon>
        <taxon>Bacillati</taxon>
        <taxon>Actinomycetota</taxon>
        <taxon>Actinomycetes</taxon>
        <taxon>Mycobacteriales</taxon>
        <taxon>Nocardiaceae</taxon>
        <taxon>Rhodococcus</taxon>
    </lineage>
</organism>
<dbReference type="EMBL" id="FOAW01000002">
    <property type="protein sequence ID" value="SEK57080.1"/>
    <property type="molecule type" value="Genomic_DNA"/>
</dbReference>
<sequence length="66" mass="7310">MLNSRLSPMGPVQRWATEALEHFVAEVDRGMVIRPAVGGRFPTLCDVHAELARRRAGGTRSTPQRP</sequence>
<reference evidence="2" key="1">
    <citation type="submission" date="2016-10" db="EMBL/GenBank/DDBJ databases">
        <authorList>
            <person name="Varghese N."/>
            <person name="Submissions S."/>
        </authorList>
    </citation>
    <scope>NUCLEOTIDE SEQUENCE [LARGE SCALE GENOMIC DNA]</scope>
    <source>
        <strain evidence="2">DSM 44675</strain>
    </source>
</reference>
<evidence type="ECO:0000313" key="2">
    <source>
        <dbReference type="Proteomes" id="UP000198677"/>
    </source>
</evidence>
<dbReference type="RefSeq" id="WP_072751198.1">
    <property type="nucleotide sequence ID" value="NZ_FOAW01000002.1"/>
</dbReference>